<name>A0ABM1VVM3_APLCA</name>
<dbReference type="SMART" id="SM00112">
    <property type="entry name" value="CA"/>
    <property type="match status" value="2"/>
</dbReference>
<reference evidence="11" key="1">
    <citation type="submission" date="2025-08" db="UniProtKB">
        <authorList>
            <consortium name="RefSeq"/>
        </authorList>
    </citation>
    <scope>IDENTIFICATION</scope>
</reference>
<evidence type="ECO:0000313" key="11">
    <source>
        <dbReference type="RefSeq" id="XP_035826465.1"/>
    </source>
</evidence>
<feature type="signal peptide" evidence="8">
    <location>
        <begin position="1"/>
        <end position="26"/>
    </location>
</feature>
<feature type="transmembrane region" description="Helical" evidence="7">
    <location>
        <begin position="445"/>
        <end position="469"/>
    </location>
</feature>
<evidence type="ECO:0000259" key="9">
    <source>
        <dbReference type="PROSITE" id="PS50268"/>
    </source>
</evidence>
<feature type="compositionally biased region" description="Polar residues" evidence="6">
    <location>
        <begin position="542"/>
        <end position="554"/>
    </location>
</feature>
<accession>A0ABM1VVM3</accession>
<dbReference type="InterPro" id="IPR015919">
    <property type="entry name" value="Cadherin-like_sf"/>
</dbReference>
<dbReference type="PROSITE" id="PS50268">
    <property type="entry name" value="CADHERIN_2"/>
    <property type="match status" value="2"/>
</dbReference>
<dbReference type="PRINTS" id="PR00205">
    <property type="entry name" value="CADHERIN"/>
</dbReference>
<dbReference type="PANTHER" id="PTHR24028">
    <property type="entry name" value="CADHERIN-87A"/>
    <property type="match status" value="1"/>
</dbReference>
<dbReference type="SUPFAM" id="SSF49313">
    <property type="entry name" value="Cadherin-like"/>
    <property type="match status" value="2"/>
</dbReference>
<feature type="compositionally biased region" description="Polar residues" evidence="6">
    <location>
        <begin position="654"/>
        <end position="666"/>
    </location>
</feature>
<feature type="compositionally biased region" description="Polar residues" evidence="6">
    <location>
        <begin position="519"/>
        <end position="534"/>
    </location>
</feature>
<feature type="chain" id="PRO_5046372007" evidence="8">
    <location>
        <begin position="27"/>
        <end position="1187"/>
    </location>
</feature>
<keyword evidence="2 7" id="KW-0812">Transmembrane</keyword>
<evidence type="ECO:0000256" key="8">
    <source>
        <dbReference type="SAM" id="SignalP"/>
    </source>
</evidence>
<protein>
    <submittedName>
        <fullName evidence="11">Uncharacterized protein LOC101852551</fullName>
    </submittedName>
</protein>
<feature type="compositionally biased region" description="Polar residues" evidence="6">
    <location>
        <begin position="1111"/>
        <end position="1125"/>
    </location>
</feature>
<evidence type="ECO:0000256" key="1">
    <source>
        <dbReference type="ARBA" id="ARBA00004167"/>
    </source>
</evidence>
<dbReference type="Gene3D" id="2.60.40.60">
    <property type="entry name" value="Cadherins"/>
    <property type="match status" value="2"/>
</dbReference>
<dbReference type="CDD" id="cd11304">
    <property type="entry name" value="Cadherin_repeat"/>
    <property type="match status" value="2"/>
</dbReference>
<dbReference type="InterPro" id="IPR050174">
    <property type="entry name" value="Protocadherin/Cadherin-CA"/>
</dbReference>
<dbReference type="Proteomes" id="UP000694888">
    <property type="component" value="Unplaced"/>
</dbReference>
<dbReference type="PANTHER" id="PTHR24028:SF146">
    <property type="entry name" value="CADHERIN 96CB, ISOFORM D-RELATED"/>
    <property type="match status" value="1"/>
</dbReference>
<feature type="compositionally biased region" description="Polar residues" evidence="6">
    <location>
        <begin position="1148"/>
        <end position="1177"/>
    </location>
</feature>
<feature type="region of interest" description="Disordered" evidence="6">
    <location>
        <begin position="654"/>
        <end position="694"/>
    </location>
</feature>
<evidence type="ECO:0000256" key="4">
    <source>
        <dbReference type="ARBA" id="ARBA00023180"/>
    </source>
</evidence>
<feature type="region of interest" description="Disordered" evidence="6">
    <location>
        <begin position="480"/>
        <end position="499"/>
    </location>
</feature>
<keyword evidence="10" id="KW-1185">Reference proteome</keyword>
<feature type="compositionally biased region" description="Basic and acidic residues" evidence="6">
    <location>
        <begin position="1086"/>
        <end position="1110"/>
    </location>
</feature>
<sequence>MSSARSHMRLLPVAALFVFILPVVTSMKCWSKAGNDFMDVRCEEKCAQGQCPVFCFCDKTDAVDTCTVPGAISNGKLTVLETASPGTTLFTIQVTGGERWEFTVGRTSEVDGSRLSGLRGYFKLSHIGSTYEMIVNETPDLEKIFKDYHIELTSLILVFTCKKRGLPDEKYEVLLEVKPVNEFAPSFSPSLYYFRIPENTKVGTEVFSVSHFTEDRDVNPATNELSSYGLWEYAPDIRHDGRAYFRMPNVQNGSVFLKKRLDYETLKAIDSDQLHLNVSASDIHGLKTFATVTIEVSDEDDLPPEFFHPGCPVVVNKVKPCLVSYDAFASLYYVGEIEDIQPGKIQARDMDGLNYRILFSLERGPGQDIESSRKFRINETTGAIFVTSAFRRKTQVNLVVVATENSTAAKTTQAPLSVLVDTRRALTTGRLDSSNQSEDKEEVGLLMKILVGILSAAVLALLISLLVVLVKSAKRAHSRCSVHPLNPSGPPSSYHVSQHTDDINFQDTSRHDLAPTGSFFGQGSTHSAPVSSNPEGPFDLYVNSQSALSVSNQGLEPRNGRPRRLRSKGDDLTSGGEEGENANILEPKQPRTADSQGRSIRSLQEYNATDLASDGYSETGSADNSFDQEDYRMNLRQHKTQTADSVEISYNQSPDFTHAQSSTPLSKCSDETLTPRDDSIYQDDVGNEVYPNDSDVFHKSRDVYRNDNTVNRNNRDVGPKTFGTAVDKKLPINVSADSGSFMLQQPVHPETNRCNVLSILPPESKSDGGEDPLPVGTGQYEAIPQTPVAVRPALLAQPGIEISPHSAVREESEECTAKIKRRKNEIIHPREAKRRLSLSRLEQVNYHTTVSEAVENVAHRSSALRSRSFKRSETEPDFGEIVENTVGKRRTKSCSLERQAQRLGRHEATRSYTSYSDGRIQNKYKNRSRGKFQHDEGAILLRNKDQNKGMFQDTHSRDWNNPSDSCRLTTIRRNGDQHPTFDPENGYQASALLGNSNIETLTPSQLGKLPGLRHTTRKTVVLDQWHRQPYMLLKHKRLSQSHIAEPNIPGHEQFVKRKIIGQDNVRNEQPRDERQIDRHRQKKKSEHGQKRTENQQEERQTRIDNSHVERQQPSPAQTPQRLSTAGSRRSDSGRSRPQHNCLGRGNSDCFSSPGHTLPTAQSGQDAAPQESAQTTAGEQVKESSDKH</sequence>
<evidence type="ECO:0000313" key="10">
    <source>
        <dbReference type="Proteomes" id="UP000694888"/>
    </source>
</evidence>
<evidence type="ECO:0000256" key="6">
    <source>
        <dbReference type="SAM" id="MobiDB-lite"/>
    </source>
</evidence>
<feature type="domain" description="Cadherin" evidence="9">
    <location>
        <begin position="188"/>
        <end position="306"/>
    </location>
</feature>
<keyword evidence="5" id="KW-0106">Calcium</keyword>
<keyword evidence="8" id="KW-0732">Signal</keyword>
<dbReference type="RefSeq" id="XP_035826465.1">
    <property type="nucleotide sequence ID" value="XM_035970572.1"/>
</dbReference>
<organism evidence="10 11">
    <name type="scientific">Aplysia californica</name>
    <name type="common">California sea hare</name>
    <dbReference type="NCBI Taxonomy" id="6500"/>
    <lineage>
        <taxon>Eukaryota</taxon>
        <taxon>Metazoa</taxon>
        <taxon>Spiralia</taxon>
        <taxon>Lophotrochozoa</taxon>
        <taxon>Mollusca</taxon>
        <taxon>Gastropoda</taxon>
        <taxon>Heterobranchia</taxon>
        <taxon>Euthyneura</taxon>
        <taxon>Tectipleura</taxon>
        <taxon>Aplysiida</taxon>
        <taxon>Aplysioidea</taxon>
        <taxon>Aplysiidae</taxon>
        <taxon>Aplysia</taxon>
    </lineage>
</organism>
<dbReference type="InterPro" id="IPR002126">
    <property type="entry name" value="Cadherin-like_dom"/>
</dbReference>
<feature type="compositionally biased region" description="Basic and acidic residues" evidence="6">
    <location>
        <begin position="1065"/>
        <end position="1078"/>
    </location>
</feature>
<gene>
    <name evidence="11" type="primary">LOC101852551</name>
</gene>
<feature type="region of interest" description="Disordered" evidence="6">
    <location>
        <begin position="1060"/>
        <end position="1187"/>
    </location>
</feature>
<proteinExistence type="predicted"/>
<keyword evidence="3 7" id="KW-1133">Transmembrane helix</keyword>
<evidence type="ECO:0000256" key="5">
    <source>
        <dbReference type="PROSITE-ProRule" id="PRU00043"/>
    </source>
</evidence>
<feature type="region of interest" description="Disordered" evidence="6">
    <location>
        <begin position="507"/>
        <end position="598"/>
    </location>
</feature>
<evidence type="ECO:0000256" key="3">
    <source>
        <dbReference type="ARBA" id="ARBA00022989"/>
    </source>
</evidence>
<comment type="subcellular location">
    <subcellularLocation>
        <location evidence="1">Membrane</location>
        <topology evidence="1">Single-pass membrane protein</topology>
    </subcellularLocation>
</comment>
<keyword evidence="7" id="KW-0472">Membrane</keyword>
<keyword evidence="4" id="KW-0325">Glycoprotein</keyword>
<dbReference type="Pfam" id="PF00028">
    <property type="entry name" value="Cadherin"/>
    <property type="match status" value="1"/>
</dbReference>
<evidence type="ECO:0000256" key="7">
    <source>
        <dbReference type="SAM" id="Phobius"/>
    </source>
</evidence>
<dbReference type="GeneID" id="101852551"/>
<feature type="domain" description="Cadherin" evidence="9">
    <location>
        <begin position="328"/>
        <end position="420"/>
    </location>
</feature>
<evidence type="ECO:0000256" key="2">
    <source>
        <dbReference type="ARBA" id="ARBA00022692"/>
    </source>
</evidence>
<feature type="compositionally biased region" description="Basic and acidic residues" evidence="6">
    <location>
        <begin position="668"/>
        <end position="679"/>
    </location>
</feature>